<dbReference type="Pfam" id="PF09346">
    <property type="entry name" value="SMI1_KNR4"/>
    <property type="match status" value="1"/>
</dbReference>
<name>A0A6J4MUV4_9BACT</name>
<dbReference type="InterPro" id="IPR037883">
    <property type="entry name" value="Knr4/Smi1-like_sf"/>
</dbReference>
<evidence type="ECO:0000259" key="1">
    <source>
        <dbReference type="SMART" id="SM00860"/>
    </source>
</evidence>
<dbReference type="Gene3D" id="3.40.1580.10">
    <property type="entry name" value="SMI1/KNR4-like"/>
    <property type="match status" value="1"/>
</dbReference>
<dbReference type="InterPro" id="IPR018958">
    <property type="entry name" value="Knr4/Smi1-like_dom"/>
</dbReference>
<proteinExistence type="predicted"/>
<evidence type="ECO:0000313" key="2">
    <source>
        <dbReference type="EMBL" id="CAA9367901.1"/>
    </source>
</evidence>
<dbReference type="AlphaFoldDB" id="A0A6J4MUV4"/>
<dbReference type="EMBL" id="CADCTW010000230">
    <property type="protein sequence ID" value="CAA9367901.1"/>
    <property type="molecule type" value="Genomic_DNA"/>
</dbReference>
<dbReference type="SMART" id="SM00860">
    <property type="entry name" value="SMI1_KNR4"/>
    <property type="match status" value="1"/>
</dbReference>
<reference evidence="2" key="1">
    <citation type="submission" date="2020-02" db="EMBL/GenBank/DDBJ databases">
        <authorList>
            <person name="Meier V. D."/>
        </authorList>
    </citation>
    <scope>NUCLEOTIDE SEQUENCE</scope>
    <source>
        <strain evidence="2">AVDCRST_MAG68</strain>
    </source>
</reference>
<accession>A0A6J4MUV4</accession>
<dbReference type="SUPFAM" id="SSF160631">
    <property type="entry name" value="SMI1/KNR4-like"/>
    <property type="match status" value="1"/>
</dbReference>
<organism evidence="2">
    <name type="scientific">uncultured Gemmatimonadota bacterium</name>
    <dbReference type="NCBI Taxonomy" id="203437"/>
    <lineage>
        <taxon>Bacteria</taxon>
        <taxon>Pseudomonadati</taxon>
        <taxon>Gemmatimonadota</taxon>
        <taxon>environmental samples</taxon>
    </lineage>
</organism>
<gene>
    <name evidence="2" type="ORF">AVDCRST_MAG68-5470</name>
</gene>
<feature type="domain" description="Knr4/Smi1-like" evidence="1">
    <location>
        <begin position="22"/>
        <end position="138"/>
    </location>
</feature>
<sequence length="156" mass="17408">MTALLARLVERWGEQGIRPAGGAGEEELRAFEERHGVRLPEDLRAYFRTVGGIAVDGESAALDQDLIRFWPLREVSTLASAWVPAPDAERWFVIGDYAMWTWAYVVRPSSGDPGPVAVSLGGTELLPLAGSYREFIEMYLRRDPRVISPDHVIQRG</sequence>
<protein>
    <recommendedName>
        <fullName evidence="1">Knr4/Smi1-like domain-containing protein</fullName>
    </recommendedName>
</protein>